<dbReference type="PROSITE" id="PS50293">
    <property type="entry name" value="TPR_REGION"/>
    <property type="match status" value="1"/>
</dbReference>
<sequence length="633" mass="71847">MWGCEKNYQRRGFVTPPAKWRQNREIPAMPISERRPKNDSFHIIHKVPSGHSPYVKAKHVQLIEKDPSRAISLFWAAINAGDRVESALKDMAVVMKQLDRSEEAIEAIKSFRHLCPHESQDSLDNVLLELYKSSGRIQEEIEMLQLKLKHIEEGMAYGGKQTRIARSQGRKVQISIEKEYSRLLGNLAWVFMQQKDYKSAEESYRKALSLEPDKNKQCNLAICLIHMNKIAEARFLLRTVQFSADNGADESYAKSFERAVQMIDEIESQTTCNRKSVTFESSPSPFTQPRSRALQCSPRSNHGGEVQSSSNTIGRFRLDSSRKLSFEKPVGQLESSPSPCTQPRRSGALQCSVQSSTTTGRWLEQDGDHFHHKLSFEKPVGQLESRSHGGGDCQQGPSNLRSSLELREIVRNSMENLKATQHIDESNSMENLEATQNLDEPPKPAPHIILERERSKKSWADMVEEDCEQEKEQCGGKYDQRMTIEYPQEEYPFYRTPNRFCKDQQLSDENADANVIVDSEPPVNHYDPQKKDAEKTESSLSDDPECGGYCTHPGNHVRRSLTFPDQQHQNTIDNKYNPSSPLEKKVENIDTYSSVLSGGGSSNSLEGVGVRLLSKRSRLQVFRDISPESPRAS</sequence>
<dbReference type="Proteomes" id="UP001454036">
    <property type="component" value="Unassembled WGS sequence"/>
</dbReference>
<protein>
    <submittedName>
        <fullName evidence="9">Uncharacterized protein</fullName>
    </submittedName>
</protein>
<reference evidence="9 10" key="1">
    <citation type="submission" date="2024-01" db="EMBL/GenBank/DDBJ databases">
        <title>The complete chloroplast genome sequence of Lithospermum erythrorhizon: insights into the phylogenetic relationship among Boraginaceae species and the maternal lineages of purple gromwells.</title>
        <authorList>
            <person name="Okada T."/>
            <person name="Watanabe K."/>
        </authorList>
    </citation>
    <scope>NUCLEOTIDE SEQUENCE [LARGE SCALE GENOMIC DNA]</scope>
</reference>
<dbReference type="SMART" id="SM00028">
    <property type="entry name" value="TPR"/>
    <property type="match status" value="1"/>
</dbReference>
<dbReference type="AlphaFoldDB" id="A0AAV3R566"/>
<comment type="subcellular location">
    <subcellularLocation>
        <location evidence="1">Nucleus</location>
    </subcellularLocation>
</comment>
<keyword evidence="3 7" id="KW-0802">TPR repeat</keyword>
<dbReference type="InterPro" id="IPR011990">
    <property type="entry name" value="TPR-like_helical_dom_sf"/>
</dbReference>
<dbReference type="Gene3D" id="1.25.40.10">
    <property type="entry name" value="Tetratricopeptide repeat domain"/>
    <property type="match status" value="1"/>
</dbReference>
<feature type="compositionally biased region" description="Basic and acidic residues" evidence="8">
    <location>
        <begin position="527"/>
        <end position="537"/>
    </location>
</feature>
<evidence type="ECO:0000313" key="9">
    <source>
        <dbReference type="EMBL" id="GAA0171098.1"/>
    </source>
</evidence>
<dbReference type="InterPro" id="IPR019734">
    <property type="entry name" value="TPR_rpt"/>
</dbReference>
<evidence type="ECO:0000256" key="3">
    <source>
        <dbReference type="ARBA" id="ARBA00022803"/>
    </source>
</evidence>
<evidence type="ECO:0000256" key="2">
    <source>
        <dbReference type="ARBA" id="ARBA00022737"/>
    </source>
</evidence>
<evidence type="ECO:0000313" key="10">
    <source>
        <dbReference type="Proteomes" id="UP001454036"/>
    </source>
</evidence>
<dbReference type="Pfam" id="PF00515">
    <property type="entry name" value="TPR_1"/>
    <property type="match status" value="1"/>
</dbReference>
<feature type="region of interest" description="Disordered" evidence="8">
    <location>
        <begin position="274"/>
        <end position="314"/>
    </location>
</feature>
<evidence type="ECO:0000256" key="1">
    <source>
        <dbReference type="ARBA" id="ARBA00004123"/>
    </source>
</evidence>
<gene>
    <name evidence="9" type="ORF">LIER_25213</name>
</gene>
<feature type="compositionally biased region" description="Polar residues" evidence="8">
    <location>
        <begin position="563"/>
        <end position="580"/>
    </location>
</feature>
<keyword evidence="10" id="KW-1185">Reference proteome</keyword>
<evidence type="ECO:0000256" key="6">
    <source>
        <dbReference type="ARBA" id="ARBA00025750"/>
    </source>
</evidence>
<feature type="repeat" description="TPR" evidence="7">
    <location>
        <begin position="181"/>
        <end position="214"/>
    </location>
</feature>
<dbReference type="InterPro" id="IPR044961">
    <property type="entry name" value="MS5/SDI1"/>
</dbReference>
<keyword evidence="4" id="KW-0175">Coiled coil</keyword>
<dbReference type="SUPFAM" id="SSF48452">
    <property type="entry name" value="TPR-like"/>
    <property type="match status" value="1"/>
</dbReference>
<keyword evidence="5" id="KW-0539">Nucleus</keyword>
<dbReference type="GO" id="GO:0005634">
    <property type="term" value="C:nucleus"/>
    <property type="evidence" value="ECO:0007669"/>
    <property type="project" value="UniProtKB-SubCell"/>
</dbReference>
<dbReference type="EMBL" id="BAABME010007525">
    <property type="protein sequence ID" value="GAA0171098.1"/>
    <property type="molecule type" value="Genomic_DNA"/>
</dbReference>
<feature type="region of interest" description="Disordered" evidence="8">
    <location>
        <begin position="327"/>
        <end position="353"/>
    </location>
</feature>
<name>A0AAV3R566_LITER</name>
<evidence type="ECO:0000256" key="4">
    <source>
        <dbReference type="ARBA" id="ARBA00023054"/>
    </source>
</evidence>
<evidence type="ECO:0000256" key="5">
    <source>
        <dbReference type="ARBA" id="ARBA00023242"/>
    </source>
</evidence>
<comment type="similarity">
    <text evidence="6">Belongs to the MS5 protein family.</text>
</comment>
<dbReference type="PROSITE" id="PS50005">
    <property type="entry name" value="TPR"/>
    <property type="match status" value="1"/>
</dbReference>
<comment type="caution">
    <text evidence="9">The sequence shown here is derived from an EMBL/GenBank/DDBJ whole genome shotgun (WGS) entry which is preliminary data.</text>
</comment>
<organism evidence="9 10">
    <name type="scientific">Lithospermum erythrorhizon</name>
    <name type="common">Purple gromwell</name>
    <name type="synonym">Lithospermum officinale var. erythrorhizon</name>
    <dbReference type="NCBI Taxonomy" id="34254"/>
    <lineage>
        <taxon>Eukaryota</taxon>
        <taxon>Viridiplantae</taxon>
        <taxon>Streptophyta</taxon>
        <taxon>Embryophyta</taxon>
        <taxon>Tracheophyta</taxon>
        <taxon>Spermatophyta</taxon>
        <taxon>Magnoliopsida</taxon>
        <taxon>eudicotyledons</taxon>
        <taxon>Gunneridae</taxon>
        <taxon>Pentapetalae</taxon>
        <taxon>asterids</taxon>
        <taxon>lamiids</taxon>
        <taxon>Boraginales</taxon>
        <taxon>Boraginaceae</taxon>
        <taxon>Boraginoideae</taxon>
        <taxon>Lithospermeae</taxon>
        <taxon>Lithospermum</taxon>
    </lineage>
</organism>
<proteinExistence type="inferred from homology"/>
<evidence type="ECO:0000256" key="8">
    <source>
        <dbReference type="SAM" id="MobiDB-lite"/>
    </source>
</evidence>
<accession>A0AAV3R566</accession>
<evidence type="ECO:0000256" key="7">
    <source>
        <dbReference type="PROSITE-ProRule" id="PRU00339"/>
    </source>
</evidence>
<feature type="compositionally biased region" description="Polar residues" evidence="8">
    <location>
        <begin position="274"/>
        <end position="290"/>
    </location>
</feature>
<feature type="compositionally biased region" description="Polar residues" evidence="8">
    <location>
        <begin position="333"/>
        <end position="353"/>
    </location>
</feature>
<dbReference type="PANTHER" id="PTHR36326:SF4">
    <property type="entry name" value="PROTEIN POLLENLESS 3-LIKE 1"/>
    <property type="match status" value="1"/>
</dbReference>
<keyword evidence="2" id="KW-0677">Repeat</keyword>
<feature type="region of interest" description="Disordered" evidence="8">
    <location>
        <begin position="514"/>
        <end position="585"/>
    </location>
</feature>
<dbReference type="PANTHER" id="PTHR36326">
    <property type="entry name" value="PROTEIN POLLENLESS 3-LIKE 2"/>
    <property type="match status" value="1"/>
</dbReference>